<dbReference type="AlphaFoldDB" id="A0A5N5WZ00"/>
<dbReference type="InterPro" id="IPR018713">
    <property type="entry name" value="MPAB/Lcp_cat_dom"/>
</dbReference>
<dbReference type="OrthoDB" id="6361347at2759"/>
<organism evidence="3 4">
    <name type="scientific">Aspergillus leporis</name>
    <dbReference type="NCBI Taxonomy" id="41062"/>
    <lineage>
        <taxon>Eukaryota</taxon>
        <taxon>Fungi</taxon>
        <taxon>Dikarya</taxon>
        <taxon>Ascomycota</taxon>
        <taxon>Pezizomycotina</taxon>
        <taxon>Eurotiomycetes</taxon>
        <taxon>Eurotiomycetidae</taxon>
        <taxon>Eurotiales</taxon>
        <taxon>Aspergillaceae</taxon>
        <taxon>Aspergillus</taxon>
        <taxon>Aspergillus subgen. Circumdati</taxon>
    </lineage>
</organism>
<evidence type="ECO:0000313" key="3">
    <source>
        <dbReference type="EMBL" id="KAB8073773.1"/>
    </source>
</evidence>
<keyword evidence="1" id="KW-0812">Transmembrane</keyword>
<evidence type="ECO:0000259" key="2">
    <source>
        <dbReference type="Pfam" id="PF09995"/>
    </source>
</evidence>
<dbReference type="InterPro" id="IPR037473">
    <property type="entry name" value="Lcp-like"/>
</dbReference>
<evidence type="ECO:0000313" key="4">
    <source>
        <dbReference type="Proteomes" id="UP000326565"/>
    </source>
</evidence>
<feature type="transmembrane region" description="Helical" evidence="1">
    <location>
        <begin position="433"/>
        <end position="456"/>
    </location>
</feature>
<proteinExistence type="predicted"/>
<reference evidence="3 4" key="1">
    <citation type="submission" date="2019-04" db="EMBL/GenBank/DDBJ databases">
        <title>Friends and foes A comparative genomics study of 23 Aspergillus species from section Flavi.</title>
        <authorList>
            <consortium name="DOE Joint Genome Institute"/>
            <person name="Kjaerbolling I."/>
            <person name="Vesth T."/>
            <person name="Frisvad J.C."/>
            <person name="Nybo J.L."/>
            <person name="Theobald S."/>
            <person name="Kildgaard S."/>
            <person name="Isbrandt T."/>
            <person name="Kuo A."/>
            <person name="Sato A."/>
            <person name="Lyhne E.K."/>
            <person name="Kogle M.E."/>
            <person name="Wiebenga A."/>
            <person name="Kun R.S."/>
            <person name="Lubbers R.J."/>
            <person name="Makela M.R."/>
            <person name="Barry K."/>
            <person name="Chovatia M."/>
            <person name="Clum A."/>
            <person name="Daum C."/>
            <person name="Haridas S."/>
            <person name="He G."/>
            <person name="LaButti K."/>
            <person name="Lipzen A."/>
            <person name="Mondo S."/>
            <person name="Riley R."/>
            <person name="Salamov A."/>
            <person name="Simmons B.A."/>
            <person name="Magnuson J.K."/>
            <person name="Henrissat B."/>
            <person name="Mortensen U.H."/>
            <person name="Larsen T.O."/>
            <person name="Devries R.P."/>
            <person name="Grigoriev I.V."/>
            <person name="Machida M."/>
            <person name="Baker S.E."/>
            <person name="Andersen M.R."/>
        </authorList>
    </citation>
    <scope>NUCLEOTIDE SEQUENCE [LARGE SCALE GENOMIC DNA]</scope>
    <source>
        <strain evidence="3 4">CBS 151.66</strain>
    </source>
</reference>
<dbReference type="PANTHER" id="PTHR37539:SF1">
    <property type="entry name" value="ER-BOUND OXYGENASE MPAB_MPAB'_RUBBER OXYGENASE CATALYTIC DOMAIN-CONTAINING PROTEIN"/>
    <property type="match status" value="1"/>
</dbReference>
<dbReference type="Proteomes" id="UP000326565">
    <property type="component" value="Unassembled WGS sequence"/>
</dbReference>
<dbReference type="EMBL" id="ML732221">
    <property type="protein sequence ID" value="KAB8073773.1"/>
    <property type="molecule type" value="Genomic_DNA"/>
</dbReference>
<dbReference type="PANTHER" id="PTHR37539">
    <property type="entry name" value="SECRETED PROTEIN-RELATED"/>
    <property type="match status" value="1"/>
</dbReference>
<sequence>MARRNDTKAKIRSWGYTFEWTDRHHSPEQLRSMMFTYDKLVDECLERLNEISPPNSPHWAENKEATTTAPKRDLYSLLEIHAKDDPKLEQLWSEINTVPEWVNWEQIKRGQEVFFRYGHPILNVLSFQSLLGGMGSPRVVETLTRTGGFSTDVVRRRLLETLQHVLQVSLSLESIKPGGDGHVSSVRVRLLHASVRSRLLSLTKRRPEYFDTERYGIPISDLDCIATISTFSTTVVFLGLPRQGIFLRNQEIEDYIALWRLVAHYMGTPTEPFETAAQGRVMMESLSVSELDPTETGKVLAQNILLGLENTAPTYASKEFLEAMARKLNGDELSDRLDLPRPALYYRVLVYGYCIAVMAACYGLRMFPKIDQAFIKLRRRLYYKIIMDKKEGLGGESFFEFKYVPFYNRKTRLGKRKMSKPAKHGVETLAQMGLLAGLVVILALLGGNIVILNLLLSFMNPGTLMP</sequence>
<feature type="domain" description="ER-bound oxygenase mpaB/mpaB'/Rubber oxygenase catalytic" evidence="2">
    <location>
        <begin position="120"/>
        <end position="343"/>
    </location>
</feature>
<dbReference type="Pfam" id="PF09995">
    <property type="entry name" value="MPAB_Lcp_cat"/>
    <property type="match status" value="1"/>
</dbReference>
<keyword evidence="4" id="KW-1185">Reference proteome</keyword>
<name>A0A5N5WZ00_9EURO</name>
<protein>
    <recommendedName>
        <fullName evidence="2">ER-bound oxygenase mpaB/mpaB'/Rubber oxygenase catalytic domain-containing protein</fullName>
    </recommendedName>
</protein>
<dbReference type="GO" id="GO:0016491">
    <property type="term" value="F:oxidoreductase activity"/>
    <property type="evidence" value="ECO:0007669"/>
    <property type="project" value="InterPro"/>
</dbReference>
<evidence type="ECO:0000256" key="1">
    <source>
        <dbReference type="SAM" id="Phobius"/>
    </source>
</evidence>
<feature type="transmembrane region" description="Helical" evidence="1">
    <location>
        <begin position="344"/>
        <end position="364"/>
    </location>
</feature>
<keyword evidence="1" id="KW-1133">Transmembrane helix</keyword>
<accession>A0A5N5WZ00</accession>
<gene>
    <name evidence="3" type="ORF">BDV29DRAFT_133394</name>
</gene>
<keyword evidence="1" id="KW-0472">Membrane</keyword>